<dbReference type="EC" id="2.8.3.16" evidence="2"/>
<dbReference type="InterPro" id="IPR023606">
    <property type="entry name" value="CoA-Trfase_III_dom_1_sf"/>
</dbReference>
<dbReference type="AlphaFoldDB" id="A0A5C5XZX5"/>
<dbReference type="InterPro" id="IPR050483">
    <property type="entry name" value="CoA-transferase_III_domain"/>
</dbReference>
<dbReference type="InterPro" id="IPR003673">
    <property type="entry name" value="CoA-Trfase_fam_III"/>
</dbReference>
<dbReference type="PANTHER" id="PTHR48207:SF4">
    <property type="entry name" value="BLL6097 PROTEIN"/>
    <property type="match status" value="1"/>
</dbReference>
<dbReference type="InterPro" id="IPR044855">
    <property type="entry name" value="CoA-Trfase_III_dom3_sf"/>
</dbReference>
<evidence type="ECO:0000313" key="2">
    <source>
        <dbReference type="EMBL" id="TWT67853.1"/>
    </source>
</evidence>
<dbReference type="GO" id="GO:0033608">
    <property type="term" value="F:formyl-CoA transferase activity"/>
    <property type="evidence" value="ECO:0007669"/>
    <property type="project" value="UniProtKB-EC"/>
</dbReference>
<comment type="caution">
    <text evidence="2">The sequence shown here is derived from an EMBL/GenBank/DDBJ whole genome shotgun (WGS) entry which is preliminary data.</text>
</comment>
<reference evidence="2 3" key="1">
    <citation type="submission" date="2019-02" db="EMBL/GenBank/DDBJ databases">
        <title>Deep-cultivation of Planctomycetes and their phenomic and genomic characterization uncovers novel biology.</title>
        <authorList>
            <person name="Wiegand S."/>
            <person name="Jogler M."/>
            <person name="Boedeker C."/>
            <person name="Pinto D."/>
            <person name="Vollmers J."/>
            <person name="Rivas-Marin E."/>
            <person name="Kohn T."/>
            <person name="Peeters S.H."/>
            <person name="Heuer A."/>
            <person name="Rast P."/>
            <person name="Oberbeckmann S."/>
            <person name="Bunk B."/>
            <person name="Jeske O."/>
            <person name="Meyerdierks A."/>
            <person name="Storesund J.E."/>
            <person name="Kallscheuer N."/>
            <person name="Luecker S."/>
            <person name="Lage O.M."/>
            <person name="Pohl T."/>
            <person name="Merkel B.J."/>
            <person name="Hornburger P."/>
            <person name="Mueller R.-W."/>
            <person name="Bruemmer F."/>
            <person name="Labrenz M."/>
            <person name="Spormann A.M."/>
            <person name="Op Den Camp H."/>
            <person name="Overmann J."/>
            <person name="Amann R."/>
            <person name="Jetten M.S.M."/>
            <person name="Mascher T."/>
            <person name="Medema M.H."/>
            <person name="Devos D.P."/>
            <person name="Kaster A.-K."/>
            <person name="Ovreas L."/>
            <person name="Rohde M."/>
            <person name="Galperin M.Y."/>
            <person name="Jogler C."/>
        </authorList>
    </citation>
    <scope>NUCLEOTIDE SEQUENCE [LARGE SCALE GENOMIC DNA]</scope>
    <source>
        <strain evidence="2 3">Pan14r</strain>
    </source>
</reference>
<dbReference type="RefSeq" id="WP_146437996.1">
    <property type="nucleotide sequence ID" value="NZ_SJPL01000001.1"/>
</dbReference>
<name>A0A5C5XZX5_9PLAN</name>
<dbReference type="SUPFAM" id="SSF89796">
    <property type="entry name" value="CoA-transferase family III (CaiB/BaiF)"/>
    <property type="match status" value="1"/>
</dbReference>
<dbReference type="Pfam" id="PF02515">
    <property type="entry name" value="CoA_transf_3"/>
    <property type="match status" value="1"/>
</dbReference>
<dbReference type="Gene3D" id="3.40.50.10540">
    <property type="entry name" value="Crotonobetainyl-coa:carnitine coa-transferase, domain 1"/>
    <property type="match status" value="1"/>
</dbReference>
<keyword evidence="1 2" id="KW-0808">Transferase</keyword>
<dbReference type="Proteomes" id="UP000317238">
    <property type="component" value="Unassembled WGS sequence"/>
</dbReference>
<protein>
    <submittedName>
        <fullName evidence="2">Formyl-coenzyme A transferase</fullName>
        <ecNumber evidence="2">2.8.3.16</ecNumber>
    </submittedName>
</protein>
<dbReference type="Gene3D" id="3.30.1540.10">
    <property type="entry name" value="formyl-coa transferase, domain 3"/>
    <property type="match status" value="1"/>
</dbReference>
<evidence type="ECO:0000256" key="1">
    <source>
        <dbReference type="ARBA" id="ARBA00022679"/>
    </source>
</evidence>
<gene>
    <name evidence="2" type="primary">frc_2</name>
    <name evidence="2" type="ORF">Pan14r_00910</name>
</gene>
<dbReference type="PANTHER" id="PTHR48207">
    <property type="entry name" value="SUCCINATE--HYDROXYMETHYLGLUTARATE COA-TRANSFERASE"/>
    <property type="match status" value="1"/>
</dbReference>
<keyword evidence="3" id="KW-1185">Reference proteome</keyword>
<dbReference type="OrthoDB" id="9797653at2"/>
<sequence length="381" mass="42185">MMRPLEGLVVLEFCQYLAGPWAGLRLADMGAQVIKVERPGTGEACRSLATKNLMVGGDSLVFHTINRGKQSFAANLKDPDDLQQVKRLVKRADVMTHNFRPGVMEKLGLDYDVVRQLNPRIVYGEVSGYGKEGPWRDKPGQDLLAQSMTGLMYLNGRRDSPPVPIGVAAADAICGVHFAQGLLAALVRRGKTGQGALVEVSLVESTIDMQFEALTTYLNDGQRLPNRSHGFAAHPYQGPPYGVYPTADGYLALAMGSLPKLAVQLQLPQLRQYVDSRSGFQHADQIRDLIADRLARHRTADWLEQLEAADVWCAEVLTYEQLRQRDGYRVLQMEQQVQRENASVRTLRCPIRIDGQRLFCDSAAPVVGADTDTLTRELLNA</sequence>
<evidence type="ECO:0000313" key="3">
    <source>
        <dbReference type="Proteomes" id="UP000317238"/>
    </source>
</evidence>
<organism evidence="2 3">
    <name type="scientific">Crateriforma conspicua</name>
    <dbReference type="NCBI Taxonomy" id="2527996"/>
    <lineage>
        <taxon>Bacteria</taxon>
        <taxon>Pseudomonadati</taxon>
        <taxon>Planctomycetota</taxon>
        <taxon>Planctomycetia</taxon>
        <taxon>Planctomycetales</taxon>
        <taxon>Planctomycetaceae</taxon>
        <taxon>Crateriforma</taxon>
    </lineage>
</organism>
<proteinExistence type="predicted"/>
<accession>A0A5C5XZX5</accession>
<dbReference type="EMBL" id="SJPL01000001">
    <property type="protein sequence ID" value="TWT67853.1"/>
    <property type="molecule type" value="Genomic_DNA"/>
</dbReference>